<dbReference type="InterPro" id="IPR052367">
    <property type="entry name" value="Thiosulfate_ST/Rhodanese-like"/>
</dbReference>
<dbReference type="Proteomes" id="UP000004642">
    <property type="component" value="Unassembled WGS sequence"/>
</dbReference>
<dbReference type="PANTHER" id="PTHR45431">
    <property type="entry name" value="RHODANESE-LIKE DOMAIN-CONTAINING PROTEIN 15, CHLOROPLASTIC"/>
    <property type="match status" value="1"/>
</dbReference>
<dbReference type="NCBIfam" id="NF007627">
    <property type="entry name" value="PRK10287.1"/>
    <property type="match status" value="1"/>
</dbReference>
<feature type="active site" description="Cysteine persulfide intermediate" evidence="1">
    <location>
        <position position="79"/>
    </location>
</feature>
<evidence type="ECO:0000313" key="4">
    <source>
        <dbReference type="EMBL" id="EHC39991.1"/>
    </source>
</evidence>
<dbReference type="AlphaFoldDB" id="G5LNF7"/>
<dbReference type="SUPFAM" id="SSF52821">
    <property type="entry name" value="Rhodanese/Cell cycle control phosphatase"/>
    <property type="match status" value="1"/>
</dbReference>
<organism evidence="4 5">
    <name type="scientific">Salmonella enterica subsp. enterica serovar Alachua str. R6-377</name>
    <dbReference type="NCBI Taxonomy" id="913241"/>
    <lineage>
        <taxon>Bacteria</taxon>
        <taxon>Pseudomonadati</taxon>
        <taxon>Pseudomonadota</taxon>
        <taxon>Gammaproteobacteria</taxon>
        <taxon>Enterobacterales</taxon>
        <taxon>Enterobacteriaceae</taxon>
        <taxon>Salmonella</taxon>
    </lineage>
</organism>
<dbReference type="PROSITE" id="PS50206">
    <property type="entry name" value="RHODANESE_3"/>
    <property type="match status" value="1"/>
</dbReference>
<feature type="domain" description="Rhodanese" evidence="3">
    <location>
        <begin position="29"/>
        <end position="115"/>
    </location>
</feature>
<protein>
    <submittedName>
        <fullName evidence="4">Phage shock protein E</fullName>
    </submittedName>
</protein>
<accession>G5LNF7</accession>
<dbReference type="InterPro" id="IPR001763">
    <property type="entry name" value="Rhodanese-like_dom"/>
</dbReference>
<evidence type="ECO:0000256" key="2">
    <source>
        <dbReference type="PIRSR" id="PIRSR614323-2"/>
    </source>
</evidence>
<evidence type="ECO:0000259" key="3">
    <source>
        <dbReference type="PROSITE" id="PS50206"/>
    </source>
</evidence>
<dbReference type="SMART" id="SM00450">
    <property type="entry name" value="RHOD"/>
    <property type="match status" value="1"/>
</dbReference>
<reference evidence="4 5" key="1">
    <citation type="journal article" date="2011" name="BMC Genomics">
        <title>Genome sequencing reveals diversification of virulence factor content and possible host adaptation in distinct subpopulations of Salmonella enterica.</title>
        <authorList>
            <person name="den Bakker H.C."/>
            <person name="Moreno Switt A.I."/>
            <person name="Govoni G."/>
            <person name="Cummings C.A."/>
            <person name="Ranieri M.L."/>
            <person name="Degoricija L."/>
            <person name="Hoelzer K."/>
            <person name="Rodriguez-Rivera L.D."/>
            <person name="Brown S."/>
            <person name="Bolchacova E."/>
            <person name="Furtado M.R."/>
            <person name="Wiedmann M."/>
        </authorList>
    </citation>
    <scope>NUCLEOTIDE SEQUENCE [LARGE SCALE GENOMIC DNA]</scope>
    <source>
        <strain evidence="4 5">R6-377</strain>
    </source>
</reference>
<dbReference type="CDD" id="cd00158">
    <property type="entry name" value="RHOD"/>
    <property type="match status" value="1"/>
</dbReference>
<dbReference type="NCBIfam" id="TIGR02981">
    <property type="entry name" value="phageshock_pspE"/>
    <property type="match status" value="1"/>
</dbReference>
<dbReference type="Gene3D" id="3.40.250.10">
    <property type="entry name" value="Rhodanese-like domain"/>
    <property type="match status" value="1"/>
</dbReference>
<sequence length="116" mass="13169">MCAKYITCQDGSMLKKGIFALALFVAMPLYAAEYWIDVRIPEQYQREHIQGAINIPLQEIKSHIETVVPDRNDTVKLYCNSGRQSGMAKQMLLDMGYTHAMNMGGISRLDMPKVKK</sequence>
<dbReference type="Pfam" id="PF00581">
    <property type="entry name" value="Rhodanese"/>
    <property type="match status" value="1"/>
</dbReference>
<comment type="caution">
    <text evidence="4">The sequence shown here is derived from an EMBL/GenBank/DDBJ whole genome shotgun (WGS) entry which is preliminary data.</text>
</comment>
<name>G5LNF7_SALET</name>
<feature type="site" description="May be important for providing the necessary conformational flexibility for enzymatic catalysis" evidence="2">
    <location>
        <position position="105"/>
    </location>
</feature>
<gene>
    <name evidence="4" type="ORF">LTSEALA_2177</name>
</gene>
<evidence type="ECO:0000313" key="5">
    <source>
        <dbReference type="Proteomes" id="UP000004642"/>
    </source>
</evidence>
<dbReference type="EMBL" id="AFCJ01000949">
    <property type="protein sequence ID" value="EHC39991.1"/>
    <property type="molecule type" value="Genomic_DNA"/>
</dbReference>
<dbReference type="InterPro" id="IPR014323">
    <property type="entry name" value="PspE"/>
</dbReference>
<dbReference type="InterPro" id="IPR036873">
    <property type="entry name" value="Rhodanese-like_dom_sf"/>
</dbReference>
<dbReference type="PANTHER" id="PTHR45431:SF3">
    <property type="entry name" value="RHODANESE-LIKE DOMAIN-CONTAINING PROTEIN 15, CHLOROPLASTIC"/>
    <property type="match status" value="1"/>
</dbReference>
<evidence type="ECO:0000256" key="1">
    <source>
        <dbReference type="PIRSR" id="PIRSR614323-1"/>
    </source>
</evidence>
<dbReference type="PATRIC" id="fig|913241.3.peg.1649"/>
<proteinExistence type="predicted"/>